<evidence type="ECO:0000256" key="1">
    <source>
        <dbReference type="SAM" id="Coils"/>
    </source>
</evidence>
<dbReference type="EMBL" id="SSOP01000055">
    <property type="protein sequence ID" value="KAB5592765.1"/>
    <property type="molecule type" value="Genomic_DNA"/>
</dbReference>
<dbReference type="OrthoDB" id="3215051at2759"/>
<feature type="coiled-coil region" evidence="1">
    <location>
        <begin position="71"/>
        <end position="117"/>
    </location>
</feature>
<reference evidence="2 3" key="1">
    <citation type="journal article" date="2019" name="Fungal Biol. Biotechnol.">
        <title>Draft genome sequence of fastidious pathogen Ceratobasidium theobromae, which causes vascular-streak dieback in Theobroma cacao.</title>
        <authorList>
            <person name="Ali S.S."/>
            <person name="Asman A."/>
            <person name="Shao J."/>
            <person name="Firmansyah A.P."/>
            <person name="Susilo A.W."/>
            <person name="Rosmana A."/>
            <person name="McMahon P."/>
            <person name="Junaid M."/>
            <person name="Guest D."/>
            <person name="Kheng T.Y."/>
            <person name="Meinhardt L.W."/>
            <person name="Bailey B.A."/>
        </authorList>
    </citation>
    <scope>NUCLEOTIDE SEQUENCE [LARGE SCALE GENOMIC DNA]</scope>
    <source>
        <strain evidence="2 3">CT2</strain>
    </source>
</reference>
<proteinExistence type="predicted"/>
<comment type="caution">
    <text evidence="2">The sequence shown here is derived from an EMBL/GenBank/DDBJ whole genome shotgun (WGS) entry which is preliminary data.</text>
</comment>
<keyword evidence="1" id="KW-0175">Coiled coil</keyword>
<organism evidence="2 3">
    <name type="scientific">Ceratobasidium theobromae</name>
    <dbReference type="NCBI Taxonomy" id="1582974"/>
    <lineage>
        <taxon>Eukaryota</taxon>
        <taxon>Fungi</taxon>
        <taxon>Dikarya</taxon>
        <taxon>Basidiomycota</taxon>
        <taxon>Agaricomycotina</taxon>
        <taxon>Agaricomycetes</taxon>
        <taxon>Cantharellales</taxon>
        <taxon>Ceratobasidiaceae</taxon>
        <taxon>Ceratobasidium</taxon>
    </lineage>
</organism>
<evidence type="ECO:0000313" key="2">
    <source>
        <dbReference type="EMBL" id="KAB5592765.1"/>
    </source>
</evidence>
<dbReference type="Proteomes" id="UP000383932">
    <property type="component" value="Unassembled WGS sequence"/>
</dbReference>
<accession>A0A5N5QLW5</accession>
<dbReference type="AlphaFoldDB" id="A0A5N5QLW5"/>
<sequence length="128" mass="14354">MFNPLYSRTQLIKLADPLIDPTEAHNTIQDVLQELQARVNGFNFPGRLDFEESPGDGQVPKLADTKWNSAVNEHKRKLDALLETLQGVKARGDGAVKKAKADAIRKVKAEVEELKRMKAVVWYNVSGR</sequence>
<protein>
    <submittedName>
        <fullName evidence="2">Uncharacterized protein</fullName>
    </submittedName>
</protein>
<name>A0A5N5QLW5_9AGAM</name>
<keyword evidence="3" id="KW-1185">Reference proteome</keyword>
<evidence type="ECO:0000313" key="3">
    <source>
        <dbReference type="Proteomes" id="UP000383932"/>
    </source>
</evidence>
<gene>
    <name evidence="2" type="ORF">CTheo_3833</name>
</gene>